<evidence type="ECO:0000313" key="1">
    <source>
        <dbReference type="EMBL" id="KAJ2796798.1"/>
    </source>
</evidence>
<sequence length="282" mass="30057">MKLASIAAGLAAAASTLMSATAAPVKARSTKLSDIDSTCGFRASYQIISYVNAASVDRGDAMCIAGSEGAGYTAGMARFSTQYGSALEAIKLYASDSDYKHEFDALLPTLKKYAAQQSGSLAGLEKFCDAWTQAASNGNAFRAAQITAIRTLYDEPLREYTSNLGLRYPLSKSVMVDTLLLNGYGSSNDGIDAIIADTSSQFTDDAGGDSESTIQVNNHSVDEIVWLGKFLDTRDRLSSGKDTAHSDSYRSLIRDQQYTLNGDITFTAFGGKKVKVGCNKLL</sequence>
<organism evidence="1 2">
    <name type="scientific">Coemansia helicoidea</name>
    <dbReference type="NCBI Taxonomy" id="1286919"/>
    <lineage>
        <taxon>Eukaryota</taxon>
        <taxon>Fungi</taxon>
        <taxon>Fungi incertae sedis</taxon>
        <taxon>Zoopagomycota</taxon>
        <taxon>Kickxellomycotina</taxon>
        <taxon>Kickxellomycetes</taxon>
        <taxon>Kickxellales</taxon>
        <taxon>Kickxellaceae</taxon>
        <taxon>Coemansia</taxon>
    </lineage>
</organism>
<reference evidence="1" key="1">
    <citation type="submission" date="2022-07" db="EMBL/GenBank/DDBJ databases">
        <title>Phylogenomic reconstructions and comparative analyses of Kickxellomycotina fungi.</title>
        <authorList>
            <person name="Reynolds N.K."/>
            <person name="Stajich J.E."/>
            <person name="Barry K."/>
            <person name="Grigoriev I.V."/>
            <person name="Crous P."/>
            <person name="Smith M.E."/>
        </authorList>
    </citation>
    <scope>NUCLEOTIDE SEQUENCE</scope>
    <source>
        <strain evidence="1">BCRC 34780</strain>
    </source>
</reference>
<accession>A0ACC1KXG3</accession>
<dbReference type="EMBL" id="JANBUN010001770">
    <property type="protein sequence ID" value="KAJ2796798.1"/>
    <property type="molecule type" value="Genomic_DNA"/>
</dbReference>
<name>A0ACC1KXG3_9FUNG</name>
<keyword evidence="2" id="KW-1185">Reference proteome</keyword>
<protein>
    <submittedName>
        <fullName evidence="1">Uncharacterized protein</fullName>
    </submittedName>
</protein>
<comment type="caution">
    <text evidence="1">The sequence shown here is derived from an EMBL/GenBank/DDBJ whole genome shotgun (WGS) entry which is preliminary data.</text>
</comment>
<evidence type="ECO:0000313" key="2">
    <source>
        <dbReference type="Proteomes" id="UP001140087"/>
    </source>
</evidence>
<proteinExistence type="predicted"/>
<dbReference type="Proteomes" id="UP001140087">
    <property type="component" value="Unassembled WGS sequence"/>
</dbReference>
<gene>
    <name evidence="1" type="ORF">H4R21_004571</name>
</gene>